<organism evidence="1 2">
    <name type="scientific">Mesorhizobium salmacidum</name>
    <dbReference type="NCBI Taxonomy" id="3015171"/>
    <lineage>
        <taxon>Bacteria</taxon>
        <taxon>Pseudomonadati</taxon>
        <taxon>Pseudomonadota</taxon>
        <taxon>Alphaproteobacteria</taxon>
        <taxon>Hyphomicrobiales</taxon>
        <taxon>Phyllobacteriaceae</taxon>
        <taxon>Mesorhizobium</taxon>
    </lineage>
</organism>
<accession>A0ABU8L478</accession>
<proteinExistence type="predicted"/>
<comment type="caution">
    <text evidence="1">The sequence shown here is derived from an EMBL/GenBank/DDBJ whole genome shotgun (WGS) entry which is preliminary data.</text>
</comment>
<keyword evidence="2" id="KW-1185">Reference proteome</keyword>
<gene>
    <name evidence="1" type="ORF">O7A60_24730</name>
</gene>
<reference evidence="1 2" key="1">
    <citation type="submission" date="2022-12" db="EMBL/GenBank/DDBJ databases">
        <authorList>
            <person name="Muema E."/>
        </authorList>
    </citation>
    <scope>NUCLEOTIDE SEQUENCE [LARGE SCALE GENOMIC DNA]</scope>
    <source>
        <strain evidence="2">1326</strain>
    </source>
</reference>
<sequence>MMTSQRPAHSGFIGPLHQIMTRPEIKRVSGGIIFGDVPGRGVAGSAVVIGAFR</sequence>
<protein>
    <submittedName>
        <fullName evidence="1">Uncharacterized protein</fullName>
    </submittedName>
</protein>
<dbReference type="EMBL" id="JAPYKS010000021">
    <property type="protein sequence ID" value="MEI9411948.1"/>
    <property type="molecule type" value="Genomic_DNA"/>
</dbReference>
<dbReference type="RefSeq" id="WP_337108405.1">
    <property type="nucleotide sequence ID" value="NZ_JAPYKS010000021.1"/>
</dbReference>
<name>A0ABU8L478_9HYPH</name>
<dbReference type="Proteomes" id="UP001387293">
    <property type="component" value="Unassembled WGS sequence"/>
</dbReference>
<evidence type="ECO:0000313" key="2">
    <source>
        <dbReference type="Proteomes" id="UP001387293"/>
    </source>
</evidence>
<evidence type="ECO:0000313" key="1">
    <source>
        <dbReference type="EMBL" id="MEI9411948.1"/>
    </source>
</evidence>